<gene>
    <name evidence="2" type="ORF">CIRG_02009</name>
</gene>
<name>A0A0J6Y2D2_COCIT</name>
<dbReference type="OrthoDB" id="2013972at2759"/>
<dbReference type="EMBL" id="DS028093">
    <property type="protein sequence ID" value="KMP01870.1"/>
    <property type="molecule type" value="Genomic_DNA"/>
</dbReference>
<accession>A0A0J6Y2D2</accession>
<dbReference type="AlphaFoldDB" id="A0A0J6Y2D2"/>
<dbReference type="GO" id="GO:0008168">
    <property type="term" value="F:methyltransferase activity"/>
    <property type="evidence" value="ECO:0007669"/>
    <property type="project" value="TreeGrafter"/>
</dbReference>
<evidence type="ECO:0000313" key="2">
    <source>
        <dbReference type="EMBL" id="KMP01870.1"/>
    </source>
</evidence>
<dbReference type="CDD" id="cd02440">
    <property type="entry name" value="AdoMet_MTases"/>
    <property type="match status" value="1"/>
</dbReference>
<protein>
    <recommendedName>
        <fullName evidence="1">Methyltransferase domain-containing protein</fullName>
    </recommendedName>
</protein>
<dbReference type="InterPro" id="IPR041698">
    <property type="entry name" value="Methyltransf_25"/>
</dbReference>
<dbReference type="InterPro" id="IPR029063">
    <property type="entry name" value="SAM-dependent_MTases_sf"/>
</dbReference>
<organism evidence="2 3">
    <name type="scientific">Coccidioides immitis RMSCC 2394</name>
    <dbReference type="NCBI Taxonomy" id="404692"/>
    <lineage>
        <taxon>Eukaryota</taxon>
        <taxon>Fungi</taxon>
        <taxon>Dikarya</taxon>
        <taxon>Ascomycota</taxon>
        <taxon>Pezizomycotina</taxon>
        <taxon>Eurotiomycetes</taxon>
        <taxon>Eurotiomycetidae</taxon>
        <taxon>Onygenales</taxon>
        <taxon>Onygenaceae</taxon>
        <taxon>Coccidioides</taxon>
    </lineage>
</organism>
<dbReference type="SUPFAM" id="SSF53335">
    <property type="entry name" value="S-adenosyl-L-methionine-dependent methyltransferases"/>
    <property type="match status" value="1"/>
</dbReference>
<dbReference type="Pfam" id="PF13649">
    <property type="entry name" value="Methyltransf_25"/>
    <property type="match status" value="1"/>
</dbReference>
<evidence type="ECO:0000313" key="3">
    <source>
        <dbReference type="Proteomes" id="UP000054565"/>
    </source>
</evidence>
<dbReference type="STRING" id="404692.A0A0J6Y2D2"/>
<dbReference type="PANTHER" id="PTHR43591:SF24">
    <property type="entry name" value="2-METHOXY-6-POLYPRENYL-1,4-BENZOQUINOL METHYLASE, MITOCHONDRIAL"/>
    <property type="match status" value="1"/>
</dbReference>
<sequence length="302" mass="32735">MPPNSTACPRGSNNSEAIWRDPKIVADYRSAEKVTVVFAKSLVEQSGILSTAKEQTPLVVLDNACGTGAVSMVLHDMLNDLTGWKLICADFSEAMIDAVKDTVKHEGWKNTDTAIADLQETGFSAAHYTHVFASFAIMALPNSQAGLDECLRILKPGGTVAFTTWKKSGWSDDVNAAIATMPGNLAQPTPEEFLMSLGSGDEWHDPSWVKAQLWKRGLENIQVNLVSKTIATSTVPETIPALAPIMAHIPAKFWNEKQREKSAGSLASTVSSYLETKYGTDKPIPMHWIAVVATAQKPKPLV</sequence>
<dbReference type="Proteomes" id="UP000054565">
    <property type="component" value="Unassembled WGS sequence"/>
</dbReference>
<proteinExistence type="predicted"/>
<feature type="domain" description="Methyltransferase" evidence="1">
    <location>
        <begin position="60"/>
        <end position="158"/>
    </location>
</feature>
<dbReference type="Gene3D" id="3.40.50.150">
    <property type="entry name" value="Vaccinia Virus protein VP39"/>
    <property type="match status" value="1"/>
</dbReference>
<dbReference type="PANTHER" id="PTHR43591">
    <property type="entry name" value="METHYLTRANSFERASE"/>
    <property type="match status" value="1"/>
</dbReference>
<reference evidence="3" key="1">
    <citation type="journal article" date="2010" name="Genome Res.">
        <title>Population genomic sequencing of Coccidioides fungi reveals recent hybridization and transposon control.</title>
        <authorList>
            <person name="Neafsey D.E."/>
            <person name="Barker B.M."/>
            <person name="Sharpton T.J."/>
            <person name="Stajich J.E."/>
            <person name="Park D.J."/>
            <person name="Whiston E."/>
            <person name="Hung C.-Y."/>
            <person name="McMahan C."/>
            <person name="White J."/>
            <person name="Sykes S."/>
            <person name="Heiman D."/>
            <person name="Young S."/>
            <person name="Zeng Q."/>
            <person name="Abouelleil A."/>
            <person name="Aftuck L."/>
            <person name="Bessette D."/>
            <person name="Brown A."/>
            <person name="FitzGerald M."/>
            <person name="Lui A."/>
            <person name="Macdonald J.P."/>
            <person name="Priest M."/>
            <person name="Orbach M.J."/>
            <person name="Galgiani J.N."/>
            <person name="Kirkland T.N."/>
            <person name="Cole G.T."/>
            <person name="Birren B.W."/>
            <person name="Henn M.R."/>
            <person name="Taylor J.W."/>
            <person name="Rounsley S.D."/>
        </authorList>
    </citation>
    <scope>NUCLEOTIDE SEQUENCE [LARGE SCALE GENOMIC DNA]</scope>
    <source>
        <strain evidence="3">RMSCC 2394</strain>
    </source>
</reference>
<evidence type="ECO:0000259" key="1">
    <source>
        <dbReference type="Pfam" id="PF13649"/>
    </source>
</evidence>